<evidence type="ECO:0000313" key="2">
    <source>
        <dbReference type="Proteomes" id="UP001300692"/>
    </source>
</evidence>
<name>A0ABT3CTQ4_9BACT</name>
<evidence type="ECO:0000313" key="1">
    <source>
        <dbReference type="EMBL" id="MCV9386914.1"/>
    </source>
</evidence>
<accession>A0ABT3CTQ4</accession>
<sequence>MKFLKYINILFISAVIAMGCEPLEEVYDELEEKELEEGSDQTFIYTLTSDDYATVAGIALAMETKEDSAAADFIESNEAFSPDYEAKKYLPTFVDGAFAFHGKGTAVKVNYNLFTGDSEAFSAYLTAPKFELEQADYESYSAESGKFGFFDSSVDADKFLTEWLLTKVQDPVEGDIVSTTYDRIDQRYSELSGEEVFSEDFELEENGLGQFTATDLLGAQAWEWDSFSGATWAKMSGYASGAQDNDDWLISSEIDLSGATGDINVTITQIWNYASTEWGEEIDILYSTDYAGDVAAATWTSVDLDVVPEGTGWSEFVGSATLPDVQGGSLYLGFHYTSSTAVGACTWEIVDVVVEEGAAPVIDYVNGFYEFDGEKWVSMDDEVAYLGSKDYNMMGAPGTYDNFSSSTPSSDYLPTYLSQMFPFAVEGDSYDVVFRYYNGRTVTLAEEYTFTGGAWMGSFYEEQVEQYKHDGTSFVFDPSVVFTMTSSDYQIIVDEVAKTHPDLVDGFGTGEFYYGAGAYYSNFDIRLDKRTTGDFAQAEYAELSADDGKALIIERMAEGIQLLLEKKFSDATMVSGVDVYYTVKCATYDGSDANWQTVFILIGTGEFELFEAPVIIE</sequence>
<dbReference type="Gene3D" id="2.60.120.200">
    <property type="match status" value="1"/>
</dbReference>
<comment type="caution">
    <text evidence="1">The sequence shown here is derived from an EMBL/GenBank/DDBJ whole genome shotgun (WGS) entry which is preliminary data.</text>
</comment>
<dbReference type="PROSITE" id="PS51257">
    <property type="entry name" value="PROKAR_LIPOPROTEIN"/>
    <property type="match status" value="1"/>
</dbReference>
<dbReference type="EMBL" id="JAOYOD010000001">
    <property type="protein sequence ID" value="MCV9386914.1"/>
    <property type="molecule type" value="Genomic_DNA"/>
</dbReference>
<keyword evidence="2" id="KW-1185">Reference proteome</keyword>
<dbReference type="RefSeq" id="WP_264137745.1">
    <property type="nucleotide sequence ID" value="NZ_JAOYOD010000001.1"/>
</dbReference>
<dbReference type="NCBIfam" id="NF038128">
    <property type="entry name" value="choice_anch_J"/>
    <property type="match status" value="1"/>
</dbReference>
<protein>
    <submittedName>
        <fullName evidence="1">Choice-of-anchor J domain-containing protein</fullName>
    </submittedName>
</protein>
<reference evidence="1 2" key="1">
    <citation type="submission" date="2022-10" db="EMBL/GenBank/DDBJ databases">
        <title>Comparative genomics and taxonomic characterization of three novel marine species of genus Reichenbachiella exhibiting antioxidant and polysaccharide degradation activities.</title>
        <authorList>
            <person name="Muhammad N."/>
            <person name="Lee Y.-J."/>
            <person name="Ko J."/>
            <person name="Kim S.-G."/>
        </authorList>
    </citation>
    <scope>NUCLEOTIDE SEQUENCE [LARGE SCALE GENOMIC DNA]</scope>
    <source>
        <strain evidence="1 2">ABR2-5</strain>
    </source>
</reference>
<gene>
    <name evidence="1" type="ORF">N7U62_09585</name>
</gene>
<proteinExistence type="predicted"/>
<organism evidence="1 2">
    <name type="scientific">Reichenbachiella ulvae</name>
    <dbReference type="NCBI Taxonomy" id="2980104"/>
    <lineage>
        <taxon>Bacteria</taxon>
        <taxon>Pseudomonadati</taxon>
        <taxon>Bacteroidota</taxon>
        <taxon>Cytophagia</taxon>
        <taxon>Cytophagales</taxon>
        <taxon>Reichenbachiellaceae</taxon>
        <taxon>Reichenbachiella</taxon>
    </lineage>
</organism>
<dbReference type="Proteomes" id="UP001300692">
    <property type="component" value="Unassembled WGS sequence"/>
</dbReference>